<sequence length="158" mass="18574">MDYIRFRELFIDGVAFTTRQAKIVAPDLNLTNLYRWTDKGYLVKLRNGCYAFRECTRNGAYNYFFSQFIYRPSYISLETALSFYGLIPEAVVSITAVTTLGTKTFINDTGQYSYRTISRQHFWGYSKHLMSNGRQSYYLADMEKAILDFLYLNTFYNT</sequence>
<protein>
    <recommendedName>
        <fullName evidence="3">Abortive phage infection protein</fullName>
    </recommendedName>
</protein>
<gene>
    <name evidence="1" type="ORF">E4P47_10100</name>
</gene>
<dbReference type="RefSeq" id="WP_134852729.1">
    <property type="nucleotide sequence ID" value="NZ_SPNC01000330.1"/>
</dbReference>
<reference evidence="1 2" key="1">
    <citation type="submission" date="2019-03" db="EMBL/GenBank/DDBJ databases">
        <title>Porphyromonas levii Isolated from the Uterus of Dairy Cows.</title>
        <authorList>
            <person name="Francis A.M."/>
        </authorList>
    </citation>
    <scope>NUCLEOTIDE SEQUENCE [LARGE SCALE GENOMIC DNA]</scope>
    <source>
        <strain evidence="1 2">AF5678</strain>
    </source>
</reference>
<dbReference type="Proteomes" id="UP000297225">
    <property type="component" value="Unassembled WGS sequence"/>
</dbReference>
<evidence type="ECO:0000313" key="1">
    <source>
        <dbReference type="EMBL" id="TFH93798.1"/>
    </source>
</evidence>
<dbReference type="STRING" id="1122973.GCA_000379925_00789"/>
<evidence type="ECO:0008006" key="3">
    <source>
        <dbReference type="Google" id="ProtNLM"/>
    </source>
</evidence>
<feature type="non-terminal residue" evidence="1">
    <location>
        <position position="158"/>
    </location>
</feature>
<keyword evidence="2" id="KW-1185">Reference proteome</keyword>
<name>A0A4Y8WM47_9PORP</name>
<dbReference type="EMBL" id="SPNC01000330">
    <property type="protein sequence ID" value="TFH93798.1"/>
    <property type="molecule type" value="Genomic_DNA"/>
</dbReference>
<evidence type="ECO:0000313" key="2">
    <source>
        <dbReference type="Proteomes" id="UP000297225"/>
    </source>
</evidence>
<accession>A0A4Y8WM47</accession>
<proteinExistence type="predicted"/>
<organism evidence="1 2">
    <name type="scientific">Porphyromonas levii</name>
    <dbReference type="NCBI Taxonomy" id="28114"/>
    <lineage>
        <taxon>Bacteria</taxon>
        <taxon>Pseudomonadati</taxon>
        <taxon>Bacteroidota</taxon>
        <taxon>Bacteroidia</taxon>
        <taxon>Bacteroidales</taxon>
        <taxon>Porphyromonadaceae</taxon>
        <taxon>Porphyromonas</taxon>
    </lineage>
</organism>
<dbReference type="AlphaFoldDB" id="A0A4Y8WM47"/>
<comment type="caution">
    <text evidence="1">The sequence shown here is derived from an EMBL/GenBank/DDBJ whole genome shotgun (WGS) entry which is preliminary data.</text>
</comment>